<gene>
    <name evidence="8" type="ORF">E4663_18395</name>
</gene>
<feature type="transmembrane region" description="Helical" evidence="6">
    <location>
        <begin position="21"/>
        <end position="43"/>
    </location>
</feature>
<dbReference type="GO" id="GO:0140359">
    <property type="term" value="F:ABC-type transporter activity"/>
    <property type="evidence" value="ECO:0007669"/>
    <property type="project" value="InterPro"/>
</dbReference>
<reference evidence="8 9" key="1">
    <citation type="journal article" date="2003" name="Int. J. Syst. Evol. Microbiol.">
        <title>Halobacillus salinus sp. nov., isolated from a salt lake on the coast of the East Sea in Korea.</title>
        <authorList>
            <person name="Yoon J.H."/>
            <person name="Kang K.H."/>
            <person name="Park Y.H."/>
        </authorList>
    </citation>
    <scope>NUCLEOTIDE SEQUENCE [LARGE SCALE GENOMIC DNA]</scope>
    <source>
        <strain evidence="8 9">HSL-3</strain>
    </source>
</reference>
<dbReference type="Gene3D" id="3.40.1710.10">
    <property type="entry name" value="abc type-2 transporter like domain"/>
    <property type="match status" value="1"/>
</dbReference>
<feature type="transmembrane region" description="Helical" evidence="6">
    <location>
        <begin position="257"/>
        <end position="274"/>
    </location>
</feature>
<dbReference type="AlphaFoldDB" id="A0A4Z0GVY1"/>
<keyword evidence="5 6" id="KW-0472">Membrane</keyword>
<comment type="caution">
    <text evidence="8">The sequence shown here is derived from an EMBL/GenBank/DDBJ whole genome shotgun (WGS) entry which is preliminary data.</text>
</comment>
<protein>
    <recommendedName>
        <fullName evidence="7">ABC-2 type transporter transmembrane domain-containing protein</fullName>
    </recommendedName>
</protein>
<feature type="transmembrane region" description="Helical" evidence="6">
    <location>
        <begin position="286"/>
        <end position="306"/>
    </location>
</feature>
<dbReference type="PANTHER" id="PTHR30294">
    <property type="entry name" value="MEMBRANE COMPONENT OF ABC TRANSPORTER YHHJ-RELATED"/>
    <property type="match status" value="1"/>
</dbReference>
<evidence type="ECO:0000313" key="9">
    <source>
        <dbReference type="Proteomes" id="UP000297982"/>
    </source>
</evidence>
<dbReference type="EMBL" id="SRJC01000008">
    <property type="protein sequence ID" value="TGB01122.1"/>
    <property type="molecule type" value="Genomic_DNA"/>
</dbReference>
<accession>A0A4Z0GVY1</accession>
<keyword evidence="9" id="KW-1185">Reference proteome</keyword>
<name>A0A4Z0GVY1_9BACI</name>
<evidence type="ECO:0000259" key="7">
    <source>
        <dbReference type="Pfam" id="PF12698"/>
    </source>
</evidence>
<feature type="transmembrane region" description="Helical" evidence="6">
    <location>
        <begin position="369"/>
        <end position="389"/>
    </location>
</feature>
<sequence length="403" mass="44824">MNGFSLWRYEMRAAVKRPAPLFLSIGIPLIIIGLVVLVLQSVVEEGAEPVRAAVVDEDDTFQTNALINQLSEEERLSQALDLIPLEAEEAEQAFEKGELAGVMTIPEGFTASLMIGENDPISVMTNEDDSLDATMLKVLLESGANYISASQSAVNTVYDLHIRNLSEDERNSRLQEAIITYTLFALDRGDLFSEETVTTGANIGWEKHAYLAVLMTFLFLFLAIYQMLDGKKESGSLLERWRMVDVTFVHWVGIKQVKWWLVTFGVLELMVLALSQTEVLTLSITLHLGVVLIALWATSLASFLYALNTPAGLRFLVFLIISVIGLLSAGAWVPSLYLPEWLSVAWNPYGLTYDVFRSALLEREERGHLLGLALWGIGLNGLALSIALWKEKRDAYVSIFTSE</sequence>
<evidence type="ECO:0000256" key="6">
    <source>
        <dbReference type="SAM" id="Phobius"/>
    </source>
</evidence>
<dbReference type="RefSeq" id="WP_135328728.1">
    <property type="nucleotide sequence ID" value="NZ_SRJC01000008.1"/>
</dbReference>
<dbReference type="InterPro" id="IPR013525">
    <property type="entry name" value="ABC2_TM"/>
</dbReference>
<feature type="transmembrane region" description="Helical" evidence="6">
    <location>
        <begin position="209"/>
        <end position="228"/>
    </location>
</feature>
<keyword evidence="4 6" id="KW-1133">Transmembrane helix</keyword>
<proteinExistence type="predicted"/>
<keyword evidence="3 6" id="KW-0812">Transmembrane</keyword>
<dbReference type="GO" id="GO:0005886">
    <property type="term" value="C:plasma membrane"/>
    <property type="evidence" value="ECO:0007669"/>
    <property type="project" value="UniProtKB-SubCell"/>
</dbReference>
<dbReference type="Pfam" id="PF12698">
    <property type="entry name" value="ABC2_membrane_3"/>
    <property type="match status" value="1"/>
</dbReference>
<dbReference type="InterPro" id="IPR051449">
    <property type="entry name" value="ABC-2_transporter_component"/>
</dbReference>
<feature type="transmembrane region" description="Helical" evidence="6">
    <location>
        <begin position="313"/>
        <end position="333"/>
    </location>
</feature>
<organism evidence="8 9">
    <name type="scientific">Halobacillus salinus</name>
    <dbReference type="NCBI Taxonomy" id="192814"/>
    <lineage>
        <taxon>Bacteria</taxon>
        <taxon>Bacillati</taxon>
        <taxon>Bacillota</taxon>
        <taxon>Bacilli</taxon>
        <taxon>Bacillales</taxon>
        <taxon>Bacillaceae</taxon>
        <taxon>Halobacillus</taxon>
    </lineage>
</organism>
<keyword evidence="2" id="KW-1003">Cell membrane</keyword>
<dbReference type="Proteomes" id="UP000297982">
    <property type="component" value="Unassembled WGS sequence"/>
</dbReference>
<evidence type="ECO:0000256" key="2">
    <source>
        <dbReference type="ARBA" id="ARBA00022475"/>
    </source>
</evidence>
<evidence type="ECO:0000313" key="8">
    <source>
        <dbReference type="EMBL" id="TGB01122.1"/>
    </source>
</evidence>
<evidence type="ECO:0000256" key="1">
    <source>
        <dbReference type="ARBA" id="ARBA00004651"/>
    </source>
</evidence>
<evidence type="ECO:0000256" key="5">
    <source>
        <dbReference type="ARBA" id="ARBA00023136"/>
    </source>
</evidence>
<dbReference type="PANTHER" id="PTHR30294:SF29">
    <property type="entry name" value="MULTIDRUG ABC TRANSPORTER PERMEASE YBHS-RELATED"/>
    <property type="match status" value="1"/>
</dbReference>
<dbReference type="STRING" id="192814.GCA_900166575_00265"/>
<evidence type="ECO:0000256" key="4">
    <source>
        <dbReference type="ARBA" id="ARBA00022989"/>
    </source>
</evidence>
<feature type="domain" description="ABC-2 type transporter transmembrane" evidence="7">
    <location>
        <begin position="21"/>
        <end position="359"/>
    </location>
</feature>
<comment type="subcellular location">
    <subcellularLocation>
        <location evidence="1">Cell membrane</location>
        <topology evidence="1">Multi-pass membrane protein</topology>
    </subcellularLocation>
</comment>
<evidence type="ECO:0000256" key="3">
    <source>
        <dbReference type="ARBA" id="ARBA00022692"/>
    </source>
</evidence>